<dbReference type="SUPFAM" id="SSF50998">
    <property type="entry name" value="Quinoprotein alcohol dehydrogenase-like"/>
    <property type="match status" value="1"/>
</dbReference>
<dbReference type="EMBL" id="CAOJ01012280">
    <property type="protein sequence ID" value="CCO33881.1"/>
    <property type="molecule type" value="Genomic_DNA"/>
</dbReference>
<evidence type="ECO:0000259" key="5">
    <source>
        <dbReference type="PROSITE" id="PS50837"/>
    </source>
</evidence>
<dbReference type="SUPFAM" id="SSF52540">
    <property type="entry name" value="P-loop containing nucleoside triphosphate hydrolases"/>
    <property type="match status" value="1"/>
</dbReference>
<sequence>MSVRRQFSRLKVKSKKWLGIGEGDASRPASAPSSRPGSVPLPESTNATSGSPAPVQHDAMSSSSEPPTVVDSTPSKSSSTWAGVRVTLTTLESSAGAFPPLASAIRSLIACIDIFERSSKEHKEYEQLALRLKDILVDLSAHKLTSLPRGSQMTKSEACSDIKAEANNVTNIQDRTSGRHFVDALAGLNDITECYRRIDDHLKRLMLNANLAILDTVTKQAVDAQLKNMSPSMSATYNSAESADVQRRSCTPGTREPQIKSLLEWARAPGTGRTYWMNGMAGTGKTTITHSVCTELDKIFQLGASFFCSRTIPECRQVKYIIPSIAYQLARFSHGFRDELVKALELDPDACSKAPKLQYEKLIVGPLRAVQAYLPTKFIVVIDALDECENDDAVGQILDLLLSSPDTMPVRYLVSSRPETEIYDRMMARADCEARLVLHNLDSTSVKADIETYLRRELEGIPLTEAQWSAVLSRCGVLFIYASTACRFISQAYKTDTLEKAVSAITDSAFLPMKHKNPIDGLYLAILNAAFEKSEMSEENVATMRDILETVVCAIKPMKPEAITGLLHLNSVKQVYALLQPLRSVLNIPETVGVVTTLHASFPDFLLSSKRSLGFHCSSQARHTTMSLACVKTIVEATPNFNVCELPSSYISDDQVDNLDTRVDQSISPELTYGCRYWAAHLRLGEHRPELMEHVGRFFSRRLLVWMEVMNLAKYMRYGTTVIQDAEKWCTEHKAPEDLIALAHDASQFVSVFANHPVSQSTPHIYVSMLPFWPRSRPISTAYMPRTSGLVRPTGTAIDRRQLALIATWKVSTREVKSMTLTADGGRLVVPSENSIEVYDTTTGESVLSLTDERAKNVDYVAVSPDGTIVVFSRQDDAAYIWDMKNGGTVTQLLPDDISGIISIAFSFDGSRVACGLTNGDVYIRGLEQEAGAAVRLAGHANYVRSVVFSPDGLHLASGSDDNTVRLWNVRTGRPVGEPFEGHTDYVRSVSYSDDGSRLASASDDNTIRVWDPQTGQTVLGPLTGHSSLVSSVSFSPGGAFIASGSWDHTIQVYDAHTGHTVLGRLHGHTDAVKWVKYSPDGTRLYSCSDDGTVRTWNVQDRGTSDALSTASGVSTAIYSVRYSHSGRHVVSGSEDGTVDVWDVRTGELVRGPLRGHEKAVASVDYSPDDQHIASGSYDSTLRLWDATTGNDIHGPMRGHSKDVNCVRFSVDGSALVSGSLDGTVRMWDVRTGQQTKQLLQGDTWILSVGMSSDGRRVVCGSKDKWIQVVDGHTGDTLVGPIQAHTDWVRSVEMWADGMRFVSGSSDFSVRIWDGLTGKQAAVCGDDDWSHSGYVFSVCVSPNGLYVASGSRDGTVCVWDGQNGKRILGPLRGHTDWVFGVQFSPDGSHVVSCSYDGTIRFWDVSSIGGGVREQGVTRAATAEEAKKNSNGSAALDVRSIDEDGWMVDFHGRRLLWVPSDLRAYFEHPPTSSCIGDRTYFHLETEVWKAGDGWMGCYRM</sequence>
<dbReference type="PROSITE" id="PS00678">
    <property type="entry name" value="WD_REPEATS_1"/>
    <property type="match status" value="5"/>
</dbReference>
<dbReference type="InterPro" id="IPR019775">
    <property type="entry name" value="WD40_repeat_CS"/>
</dbReference>
<reference evidence="6 7" key="1">
    <citation type="journal article" date="2013" name="J. Biotechnol.">
        <title>Establishment and interpretation of the genome sequence of the phytopathogenic fungus Rhizoctonia solani AG1-IB isolate 7/3/14.</title>
        <authorList>
            <person name="Wibberg D.W."/>
            <person name="Jelonek L.J."/>
            <person name="Rupp O.R."/>
            <person name="Hennig M.H."/>
            <person name="Eikmeyer F.E."/>
            <person name="Goesmann A.G."/>
            <person name="Hartmann A.H."/>
            <person name="Borriss R.B."/>
            <person name="Grosch R.G."/>
            <person name="Puehler A.P."/>
            <person name="Schlueter A.S."/>
        </authorList>
    </citation>
    <scope>NUCLEOTIDE SEQUENCE [LARGE SCALE GENOMIC DNA]</scope>
    <source>
        <strain evidence="7">AG1-IB / isolate 7/3/14</strain>
    </source>
</reference>
<dbReference type="GO" id="GO:1990234">
    <property type="term" value="C:transferase complex"/>
    <property type="evidence" value="ECO:0007669"/>
    <property type="project" value="UniProtKB-ARBA"/>
</dbReference>
<dbReference type="InterPro" id="IPR007111">
    <property type="entry name" value="NACHT_NTPase"/>
</dbReference>
<dbReference type="PANTHER" id="PTHR22847:SF637">
    <property type="entry name" value="WD REPEAT DOMAIN 5B"/>
    <property type="match status" value="1"/>
</dbReference>
<comment type="caution">
    <text evidence="6">The sequence shown here is derived from an EMBL/GenBank/DDBJ whole genome shotgun (WGS) entry which is preliminary data.</text>
</comment>
<feature type="compositionally biased region" description="Polar residues" evidence="4">
    <location>
        <begin position="59"/>
        <end position="79"/>
    </location>
</feature>
<evidence type="ECO:0000256" key="3">
    <source>
        <dbReference type="PROSITE-ProRule" id="PRU00221"/>
    </source>
</evidence>
<accession>M5C384</accession>
<evidence type="ECO:0000256" key="2">
    <source>
        <dbReference type="ARBA" id="ARBA00022737"/>
    </source>
</evidence>
<organism evidence="6 7">
    <name type="scientific">Thanatephorus cucumeris (strain AG1-IB / isolate 7/3/14)</name>
    <name type="common">Lettuce bottom rot fungus</name>
    <name type="synonym">Rhizoctonia solani</name>
    <dbReference type="NCBI Taxonomy" id="1108050"/>
    <lineage>
        <taxon>Eukaryota</taxon>
        <taxon>Fungi</taxon>
        <taxon>Dikarya</taxon>
        <taxon>Basidiomycota</taxon>
        <taxon>Agaricomycotina</taxon>
        <taxon>Agaricomycetes</taxon>
        <taxon>Cantharellales</taxon>
        <taxon>Ceratobasidiaceae</taxon>
        <taxon>Rhizoctonia</taxon>
        <taxon>Rhizoctonia solani AG-1</taxon>
    </lineage>
</organism>
<dbReference type="Proteomes" id="UP000012065">
    <property type="component" value="Unassembled WGS sequence"/>
</dbReference>
<evidence type="ECO:0000313" key="6">
    <source>
        <dbReference type="EMBL" id="CCO33881.1"/>
    </source>
</evidence>
<dbReference type="InterPro" id="IPR027417">
    <property type="entry name" value="P-loop_NTPase"/>
</dbReference>
<dbReference type="CDD" id="cd00200">
    <property type="entry name" value="WD40"/>
    <property type="match status" value="2"/>
</dbReference>
<dbReference type="PANTHER" id="PTHR22847">
    <property type="entry name" value="WD40 REPEAT PROTEIN"/>
    <property type="match status" value="1"/>
</dbReference>
<dbReference type="InterPro" id="IPR011047">
    <property type="entry name" value="Quinoprotein_ADH-like_sf"/>
</dbReference>
<feature type="repeat" description="WD" evidence="3">
    <location>
        <begin position="1371"/>
        <end position="1406"/>
    </location>
</feature>
<dbReference type="InterPro" id="IPR015943">
    <property type="entry name" value="WD40/YVTN_repeat-like_dom_sf"/>
</dbReference>
<dbReference type="InterPro" id="IPR020472">
    <property type="entry name" value="WD40_PAC1"/>
</dbReference>
<dbReference type="InterPro" id="IPR036322">
    <property type="entry name" value="WD40_repeat_dom_sf"/>
</dbReference>
<dbReference type="Gene3D" id="3.40.50.300">
    <property type="entry name" value="P-loop containing nucleotide triphosphate hydrolases"/>
    <property type="match status" value="1"/>
</dbReference>
<feature type="repeat" description="WD" evidence="3">
    <location>
        <begin position="1111"/>
        <end position="1152"/>
    </location>
</feature>
<feature type="compositionally biased region" description="Low complexity" evidence="4">
    <location>
        <begin position="26"/>
        <end position="36"/>
    </location>
</feature>
<dbReference type="Gene3D" id="2.130.10.10">
    <property type="entry name" value="YVTN repeat-like/Quinoprotein amine dehydrogenase"/>
    <property type="match status" value="5"/>
</dbReference>
<gene>
    <name evidence="6" type="ORF">BN14_07967</name>
</gene>
<keyword evidence="2" id="KW-0677">Repeat</keyword>
<dbReference type="InterPro" id="IPR056884">
    <property type="entry name" value="NPHP3-like_N"/>
</dbReference>
<evidence type="ECO:0000256" key="1">
    <source>
        <dbReference type="ARBA" id="ARBA00022574"/>
    </source>
</evidence>
<dbReference type="Pfam" id="PF00400">
    <property type="entry name" value="WD40"/>
    <property type="match status" value="11"/>
</dbReference>
<evidence type="ECO:0000256" key="4">
    <source>
        <dbReference type="SAM" id="MobiDB-lite"/>
    </source>
</evidence>
<dbReference type="PRINTS" id="PR00320">
    <property type="entry name" value="GPROTEINBRPT"/>
</dbReference>
<dbReference type="HOGENOM" id="CLU_000288_6_3_1"/>
<feature type="repeat" description="WD" evidence="3">
    <location>
        <begin position="1066"/>
        <end position="1107"/>
    </location>
</feature>
<dbReference type="Pfam" id="PF24883">
    <property type="entry name" value="NPHP3_N"/>
    <property type="match status" value="1"/>
</dbReference>
<evidence type="ECO:0000313" key="7">
    <source>
        <dbReference type="Proteomes" id="UP000012065"/>
    </source>
</evidence>
<feature type="repeat" description="WD" evidence="3">
    <location>
        <begin position="1197"/>
        <end position="1238"/>
    </location>
</feature>
<dbReference type="PROSITE" id="PS50837">
    <property type="entry name" value="NACHT"/>
    <property type="match status" value="1"/>
</dbReference>
<dbReference type="SUPFAM" id="SSF50978">
    <property type="entry name" value="WD40 repeat-like"/>
    <property type="match status" value="2"/>
</dbReference>
<feature type="repeat" description="WD" evidence="3">
    <location>
        <begin position="1154"/>
        <end position="1195"/>
    </location>
</feature>
<proteinExistence type="predicted"/>
<feature type="repeat" description="WD" evidence="3">
    <location>
        <begin position="937"/>
        <end position="978"/>
    </location>
</feature>
<feature type="repeat" description="WD" evidence="3">
    <location>
        <begin position="1023"/>
        <end position="1064"/>
    </location>
</feature>
<feature type="repeat" description="WD" evidence="3">
    <location>
        <begin position="1328"/>
        <end position="1369"/>
    </location>
</feature>
<protein>
    <submittedName>
        <fullName evidence="6">Vegetative incompatibility protein HET-E-1</fullName>
    </submittedName>
</protein>
<feature type="repeat" description="WD" evidence="3">
    <location>
        <begin position="851"/>
        <end position="892"/>
    </location>
</feature>
<dbReference type="PROSITE" id="PS50082">
    <property type="entry name" value="WD_REPEATS_2"/>
    <property type="match status" value="11"/>
</dbReference>
<feature type="repeat" description="WD" evidence="3">
    <location>
        <begin position="1282"/>
        <end position="1323"/>
    </location>
</feature>
<dbReference type="PROSITE" id="PS50294">
    <property type="entry name" value="WD_REPEATS_REGION"/>
    <property type="match status" value="10"/>
</dbReference>
<dbReference type="InterPro" id="IPR001680">
    <property type="entry name" value="WD40_rpt"/>
</dbReference>
<feature type="repeat" description="WD" evidence="3">
    <location>
        <begin position="980"/>
        <end position="1021"/>
    </location>
</feature>
<dbReference type="SMART" id="SM00320">
    <property type="entry name" value="WD40"/>
    <property type="match status" value="14"/>
</dbReference>
<feature type="region of interest" description="Disordered" evidence="4">
    <location>
        <begin position="18"/>
        <end position="79"/>
    </location>
</feature>
<keyword evidence="1 3" id="KW-0853">WD repeat</keyword>
<feature type="domain" description="NACHT" evidence="5">
    <location>
        <begin position="273"/>
        <end position="418"/>
    </location>
</feature>
<name>M5C384_THACB</name>